<evidence type="ECO:0000313" key="3">
    <source>
        <dbReference type="Proteomes" id="UP000246740"/>
    </source>
</evidence>
<evidence type="ECO:0000313" key="2">
    <source>
        <dbReference type="EMBL" id="PWY99499.1"/>
    </source>
</evidence>
<dbReference type="InterPro" id="IPR013950">
    <property type="entry name" value="Mis14/Nsl1"/>
</dbReference>
<reference evidence="2 3" key="1">
    <citation type="journal article" date="2018" name="Mol. Biol. Evol.">
        <title>Broad Genomic Sampling Reveals a Smut Pathogenic Ancestry of the Fungal Clade Ustilaginomycotina.</title>
        <authorList>
            <person name="Kijpornyongpan T."/>
            <person name="Mondo S.J."/>
            <person name="Barry K."/>
            <person name="Sandor L."/>
            <person name="Lee J."/>
            <person name="Lipzen A."/>
            <person name="Pangilinan J."/>
            <person name="LaButti K."/>
            <person name="Hainaut M."/>
            <person name="Henrissat B."/>
            <person name="Grigoriev I.V."/>
            <person name="Spatafora J.W."/>
            <person name="Aime M.C."/>
        </authorList>
    </citation>
    <scope>NUCLEOTIDE SEQUENCE [LARGE SCALE GENOMIC DNA]</scope>
    <source>
        <strain evidence="2 3">MCA 3645</strain>
    </source>
</reference>
<proteinExistence type="predicted"/>
<dbReference type="Proteomes" id="UP000246740">
    <property type="component" value="Unassembled WGS sequence"/>
</dbReference>
<dbReference type="GO" id="GO:0000776">
    <property type="term" value="C:kinetochore"/>
    <property type="evidence" value="ECO:0007669"/>
    <property type="project" value="InterPro"/>
</dbReference>
<dbReference type="GO" id="GO:0000070">
    <property type="term" value="P:mitotic sister chromatid segregation"/>
    <property type="evidence" value="ECO:0007669"/>
    <property type="project" value="InterPro"/>
</dbReference>
<dbReference type="Pfam" id="PF08641">
    <property type="entry name" value="Mis14"/>
    <property type="match status" value="1"/>
</dbReference>
<dbReference type="EMBL" id="KZ819195">
    <property type="protein sequence ID" value="PWY99499.1"/>
    <property type="molecule type" value="Genomic_DNA"/>
</dbReference>
<protein>
    <submittedName>
        <fullName evidence="2">Uncharacterized protein</fullName>
    </submittedName>
</protein>
<feature type="region of interest" description="Disordered" evidence="1">
    <location>
        <begin position="67"/>
        <end position="89"/>
    </location>
</feature>
<dbReference type="InParanoid" id="A0A317XNQ7"/>
<organism evidence="2 3">
    <name type="scientific">Testicularia cyperi</name>
    <dbReference type="NCBI Taxonomy" id="1882483"/>
    <lineage>
        <taxon>Eukaryota</taxon>
        <taxon>Fungi</taxon>
        <taxon>Dikarya</taxon>
        <taxon>Basidiomycota</taxon>
        <taxon>Ustilaginomycotina</taxon>
        <taxon>Ustilaginomycetes</taxon>
        <taxon>Ustilaginales</taxon>
        <taxon>Anthracoideaceae</taxon>
        <taxon>Testicularia</taxon>
    </lineage>
</organism>
<accession>A0A317XNQ7</accession>
<sequence length="139" mass="15710">MTPSEYAKQTKGIEPFDEELSRRVQNLAEQSDKLTEEVISYRKTLPSRRAEAMQRRAEVISALEAKKEEQRRGEEAANAKELEKTATLPKADLKRKSEVAETLQQSVRDITGLQVSILEQATAANEQAKLVKRLRTMPA</sequence>
<evidence type="ECO:0000256" key="1">
    <source>
        <dbReference type="SAM" id="MobiDB-lite"/>
    </source>
</evidence>
<feature type="compositionally biased region" description="Basic and acidic residues" evidence="1">
    <location>
        <begin position="67"/>
        <end position="84"/>
    </location>
</feature>
<dbReference type="AlphaFoldDB" id="A0A317XNQ7"/>
<dbReference type="STRING" id="1882483.A0A317XNQ7"/>
<name>A0A317XNQ7_9BASI</name>
<dbReference type="OrthoDB" id="3354845at2759"/>
<keyword evidence="3" id="KW-1185">Reference proteome</keyword>
<gene>
    <name evidence="2" type="ORF">BCV70DRAFT_201063</name>
</gene>